<sequence length="200" mass="21337">MNRLLLLVALAACGAPRPAPHAAPPPPPPVSSTAAMDFRGQRVLILPVQSAEAVGTRDEATSELVFALRERDERTQWVTPDQLRRALRGTPGYAADPGTLPDDAFLHHGERTIVDPLGSVVRRYSALTDTRVVVIPRAARWIAGAAGGRVRMSAAVVDARNGRVLWFGDAEGEPRPAFGREALASAAAALAARMLAAERR</sequence>
<evidence type="ECO:0000313" key="2">
    <source>
        <dbReference type="EMBL" id="CAA9365837.1"/>
    </source>
</evidence>
<feature type="signal peptide" evidence="1">
    <location>
        <begin position="1"/>
        <end position="22"/>
    </location>
</feature>
<gene>
    <name evidence="2" type="ORF">AVDCRST_MAG68-4833</name>
</gene>
<keyword evidence="1" id="KW-0732">Signal</keyword>
<reference evidence="2" key="1">
    <citation type="submission" date="2020-02" db="EMBL/GenBank/DDBJ databases">
        <authorList>
            <person name="Meier V. D."/>
        </authorList>
    </citation>
    <scope>NUCLEOTIDE SEQUENCE</scope>
    <source>
        <strain evidence="2">AVDCRST_MAG68</strain>
    </source>
</reference>
<accession>A0A6J4MQ85</accession>
<name>A0A6J4MQ85_9BACT</name>
<organism evidence="2">
    <name type="scientific">uncultured Gemmatimonadota bacterium</name>
    <dbReference type="NCBI Taxonomy" id="203437"/>
    <lineage>
        <taxon>Bacteria</taxon>
        <taxon>Pseudomonadati</taxon>
        <taxon>Gemmatimonadota</taxon>
        <taxon>environmental samples</taxon>
    </lineage>
</organism>
<dbReference type="EMBL" id="CADCTW010000218">
    <property type="protein sequence ID" value="CAA9365837.1"/>
    <property type="molecule type" value="Genomic_DNA"/>
</dbReference>
<dbReference type="AlphaFoldDB" id="A0A6J4MQ85"/>
<feature type="chain" id="PRO_5027103059" evidence="1">
    <location>
        <begin position="23"/>
        <end position="200"/>
    </location>
</feature>
<protein>
    <submittedName>
        <fullName evidence="2">Uncharacterized protein</fullName>
    </submittedName>
</protein>
<proteinExistence type="predicted"/>
<evidence type="ECO:0000256" key="1">
    <source>
        <dbReference type="SAM" id="SignalP"/>
    </source>
</evidence>